<dbReference type="GO" id="GO:0008234">
    <property type="term" value="F:cysteine-type peptidase activity"/>
    <property type="evidence" value="ECO:0007669"/>
    <property type="project" value="UniProtKB-KW"/>
</dbReference>
<keyword evidence="3 6" id="KW-0378">Hydrolase</keyword>
<dbReference type="PANTHER" id="PTHR47053">
    <property type="entry name" value="MUREIN DD-ENDOPEPTIDASE MEPH-RELATED"/>
    <property type="match status" value="1"/>
</dbReference>
<evidence type="ECO:0000313" key="7">
    <source>
        <dbReference type="Proteomes" id="UP000243207"/>
    </source>
</evidence>
<accession>A0A1H1SII3</accession>
<protein>
    <submittedName>
        <fullName evidence="6">Cell wall-associated hydrolase, NlpC family</fullName>
    </submittedName>
</protein>
<dbReference type="Pfam" id="PF00877">
    <property type="entry name" value="NLPC_P60"/>
    <property type="match status" value="1"/>
</dbReference>
<dbReference type="PANTHER" id="PTHR47053:SF1">
    <property type="entry name" value="MUREIN DD-ENDOPEPTIDASE MEPH-RELATED"/>
    <property type="match status" value="1"/>
</dbReference>
<dbReference type="SUPFAM" id="SSF54001">
    <property type="entry name" value="Cysteine proteinases"/>
    <property type="match status" value="1"/>
</dbReference>
<dbReference type="InterPro" id="IPR038765">
    <property type="entry name" value="Papain-like_cys_pep_sf"/>
</dbReference>
<evidence type="ECO:0000256" key="3">
    <source>
        <dbReference type="ARBA" id="ARBA00022801"/>
    </source>
</evidence>
<evidence type="ECO:0000259" key="5">
    <source>
        <dbReference type="PROSITE" id="PS51935"/>
    </source>
</evidence>
<dbReference type="GO" id="GO:0006508">
    <property type="term" value="P:proteolysis"/>
    <property type="evidence" value="ECO:0007669"/>
    <property type="project" value="UniProtKB-KW"/>
</dbReference>
<dbReference type="Gene3D" id="3.90.1720.10">
    <property type="entry name" value="endopeptidase domain like (from Nostoc punctiforme)"/>
    <property type="match status" value="1"/>
</dbReference>
<dbReference type="InterPro" id="IPR051202">
    <property type="entry name" value="Peptidase_C40"/>
</dbReference>
<evidence type="ECO:0000256" key="4">
    <source>
        <dbReference type="ARBA" id="ARBA00022807"/>
    </source>
</evidence>
<keyword evidence="4" id="KW-0788">Thiol protease</keyword>
<dbReference type="EMBL" id="LT629736">
    <property type="protein sequence ID" value="SDS47693.1"/>
    <property type="molecule type" value="Genomic_DNA"/>
</dbReference>
<dbReference type="STRING" id="487184.SAMN05216421_1595"/>
<evidence type="ECO:0000256" key="1">
    <source>
        <dbReference type="ARBA" id="ARBA00007074"/>
    </source>
</evidence>
<evidence type="ECO:0000313" key="6">
    <source>
        <dbReference type="EMBL" id="SDS47693.1"/>
    </source>
</evidence>
<keyword evidence="2" id="KW-0645">Protease</keyword>
<sequence>MISGFRLYAGIGMMAILVGCASSPRPVIDVAAEAPVTRSPASTSRDDVLFEAFSHVGTPYRYGGSSPSTGFDCSGLIHYVYNRAAGITLPRTTSGLYSLQSANPKAPLQPGDLLLFATSGRKVNHAGIYVGEGRFLHAPSSGGRVRVDSLHAGYWQRSYLGSRRVLD</sequence>
<proteinExistence type="inferred from homology"/>
<comment type="similarity">
    <text evidence="1">Belongs to the peptidase C40 family.</text>
</comment>
<feature type="domain" description="NlpC/P60" evidence="5">
    <location>
        <begin position="42"/>
        <end position="166"/>
    </location>
</feature>
<dbReference type="InterPro" id="IPR000064">
    <property type="entry name" value="NLP_P60_dom"/>
</dbReference>
<name>A0A1H1SII3_9GAMM</name>
<dbReference type="AlphaFoldDB" id="A0A1H1SII3"/>
<gene>
    <name evidence="6" type="ORF">SAMN05216421_1595</name>
</gene>
<keyword evidence="7" id="KW-1185">Reference proteome</keyword>
<evidence type="ECO:0000256" key="2">
    <source>
        <dbReference type="ARBA" id="ARBA00022670"/>
    </source>
</evidence>
<dbReference type="PROSITE" id="PS51935">
    <property type="entry name" value="NLPC_P60"/>
    <property type="match status" value="1"/>
</dbReference>
<dbReference type="PROSITE" id="PS51257">
    <property type="entry name" value="PROKAR_LIPOPROTEIN"/>
    <property type="match status" value="1"/>
</dbReference>
<reference evidence="7" key="1">
    <citation type="submission" date="2016-10" db="EMBL/GenBank/DDBJ databases">
        <authorList>
            <person name="Varghese N."/>
            <person name="Submissions S."/>
        </authorList>
    </citation>
    <scope>NUCLEOTIDE SEQUENCE [LARGE SCALE GENOMIC DNA]</scope>
    <source>
        <strain evidence="7">NRRL B-51270</strain>
    </source>
</reference>
<dbReference type="Proteomes" id="UP000243207">
    <property type="component" value="Chromosome I"/>
</dbReference>
<organism evidence="6 7">
    <name type="scientific">Halopseudomonas xinjiangensis</name>
    <dbReference type="NCBI Taxonomy" id="487184"/>
    <lineage>
        <taxon>Bacteria</taxon>
        <taxon>Pseudomonadati</taxon>
        <taxon>Pseudomonadota</taxon>
        <taxon>Gammaproteobacteria</taxon>
        <taxon>Pseudomonadales</taxon>
        <taxon>Pseudomonadaceae</taxon>
        <taxon>Halopseudomonas</taxon>
    </lineage>
</organism>